<dbReference type="InterPro" id="IPR050693">
    <property type="entry name" value="Hsp70_NEF-Inhibitors"/>
</dbReference>
<evidence type="ECO:0000313" key="14">
    <source>
        <dbReference type="EMBL" id="TRZ14965.1"/>
    </source>
</evidence>
<gene>
    <name evidence="14" type="ORF">HGM15179_012141</name>
</gene>
<evidence type="ECO:0000256" key="12">
    <source>
        <dbReference type="SAM" id="MobiDB-lite"/>
    </source>
</evidence>
<comment type="function">
    <text evidence="10">Required for protein translocation and folding in the endoplasmic reticulum (ER). Functions as a nucleotide exchange factor for the ER lumenal chaperone HSPA5.</text>
</comment>
<dbReference type="FunFam" id="1.25.10.10:FF:000148">
    <property type="entry name" value="SIL1 nucleotide exchange factor"/>
    <property type="match status" value="1"/>
</dbReference>
<keyword evidence="9" id="KW-0325">Glycoprotein</keyword>
<feature type="region of interest" description="Disordered" evidence="12">
    <location>
        <begin position="174"/>
        <end position="217"/>
    </location>
</feature>
<dbReference type="PANTHER" id="PTHR19316">
    <property type="entry name" value="PROTEIN FOLDING REGULATOR"/>
    <property type="match status" value="1"/>
</dbReference>
<feature type="region of interest" description="Disordered" evidence="12">
    <location>
        <begin position="133"/>
        <end position="152"/>
    </location>
</feature>
<proteinExistence type="inferred from homology"/>
<evidence type="ECO:0000313" key="15">
    <source>
        <dbReference type="Proteomes" id="UP000796761"/>
    </source>
</evidence>
<name>A0A8K1GBV6_9PASS</name>
<protein>
    <recommendedName>
        <fullName evidence="3">Nucleotide exchange factor SIL1</fullName>
    </recommendedName>
</protein>
<dbReference type="GO" id="GO:0000774">
    <property type="term" value="F:adenyl-nucleotide exchange factor activity"/>
    <property type="evidence" value="ECO:0007669"/>
    <property type="project" value="TreeGrafter"/>
</dbReference>
<dbReference type="SUPFAM" id="SSF48371">
    <property type="entry name" value="ARM repeat"/>
    <property type="match status" value="1"/>
</dbReference>
<dbReference type="Pfam" id="PF08609">
    <property type="entry name" value="Fes1"/>
    <property type="match status" value="1"/>
</dbReference>
<organism evidence="14 15">
    <name type="scientific">Zosterops borbonicus</name>
    <dbReference type="NCBI Taxonomy" id="364589"/>
    <lineage>
        <taxon>Eukaryota</taxon>
        <taxon>Metazoa</taxon>
        <taxon>Chordata</taxon>
        <taxon>Craniata</taxon>
        <taxon>Vertebrata</taxon>
        <taxon>Euteleostomi</taxon>
        <taxon>Archelosauria</taxon>
        <taxon>Archosauria</taxon>
        <taxon>Dinosauria</taxon>
        <taxon>Saurischia</taxon>
        <taxon>Theropoda</taxon>
        <taxon>Coelurosauria</taxon>
        <taxon>Aves</taxon>
        <taxon>Neognathae</taxon>
        <taxon>Neoaves</taxon>
        <taxon>Telluraves</taxon>
        <taxon>Australaves</taxon>
        <taxon>Passeriformes</taxon>
        <taxon>Sylvioidea</taxon>
        <taxon>Zosteropidae</taxon>
        <taxon>Zosterops</taxon>
    </lineage>
</organism>
<comment type="similarity">
    <text evidence="2">Belongs to the SIL1 family.</text>
</comment>
<dbReference type="GO" id="GO:0005788">
    <property type="term" value="C:endoplasmic reticulum lumen"/>
    <property type="evidence" value="ECO:0007669"/>
    <property type="project" value="UniProtKB-SubCell"/>
</dbReference>
<evidence type="ECO:0000256" key="6">
    <source>
        <dbReference type="ARBA" id="ARBA00022824"/>
    </source>
</evidence>
<keyword evidence="8" id="KW-0811">Translocation</keyword>
<comment type="subcellular location">
    <subcellularLocation>
        <location evidence="1">Endoplasmic reticulum lumen</location>
    </subcellularLocation>
</comment>
<dbReference type="OrthoDB" id="448649at2759"/>
<keyword evidence="6" id="KW-0256">Endoplasmic reticulum</keyword>
<keyword evidence="15" id="KW-1185">Reference proteome</keyword>
<feature type="compositionally biased region" description="Basic and acidic residues" evidence="12">
    <location>
        <begin position="185"/>
        <end position="204"/>
    </location>
</feature>
<feature type="domain" description="Nucleotide exchange factor Fes1" evidence="13">
    <location>
        <begin position="233"/>
        <end position="311"/>
    </location>
</feature>
<evidence type="ECO:0000256" key="2">
    <source>
        <dbReference type="ARBA" id="ARBA00010588"/>
    </source>
</evidence>
<evidence type="ECO:0000256" key="5">
    <source>
        <dbReference type="ARBA" id="ARBA00022729"/>
    </source>
</evidence>
<accession>A0A8K1GBV6</accession>
<dbReference type="InterPro" id="IPR013918">
    <property type="entry name" value="Nucleotide_exch_fac_Fes1"/>
</dbReference>
<sequence>MVAAAEKGRACAHWRGSSGLVPKIQCAGREADAEQEFGASPVSDEPGENKFSSYTQCSTAKAVWWRDRLSWGVRAVIATWHSVERLVAMSCWARLLSTSARASLLLLLGSVLFSCSSLSDTVPEFALTKIEESDIKDDSGKEPVTEDDADPEDLEVFYPTDQWQTLRPGQAVPAGSHVRLNLQTGEREAKLPDRENGESDTREERRRKRLGKGDVNANSFTSEELKKALAKMKESEKAERKAREEEVRKKFRPIEQLKEEFEKLNMKIETDYEIMVKLISKFNSSASTLDEKVAALYDLEYYVHQVDNAKDFLSMGGLRLVIEGLNSSEASLKEHAAFVLGAALSSNPKVQIEAIEGGALQKLMVILATEQPLAVKKKALFALSSMLRHFPYAQQQFLKLGGLQVLRSLFRQKGMEPLHVRVVTLLYDLLMEKMLLEDSQHGEQMEEKIQQYQQVRLVPAVVEQGWCALVPNLLAMPEHDTREKVLKLVGVLVAFCREHYRGDPALGTTLSLLRSEYEELAAEEQREGDKDGYFRELLSSINTIIQELR</sequence>
<keyword evidence="4" id="KW-0813">Transport</keyword>
<evidence type="ECO:0000256" key="8">
    <source>
        <dbReference type="ARBA" id="ARBA00023010"/>
    </source>
</evidence>
<dbReference type="PANTHER" id="PTHR19316:SF35">
    <property type="entry name" value="NUCLEOTIDE EXCHANGE FACTOR SIL1"/>
    <property type="match status" value="1"/>
</dbReference>
<keyword evidence="7" id="KW-0653">Protein transport</keyword>
<evidence type="ECO:0000256" key="3">
    <source>
        <dbReference type="ARBA" id="ARBA00015352"/>
    </source>
</evidence>
<dbReference type="InterPro" id="IPR016024">
    <property type="entry name" value="ARM-type_fold"/>
</dbReference>
<evidence type="ECO:0000256" key="4">
    <source>
        <dbReference type="ARBA" id="ARBA00022448"/>
    </source>
</evidence>
<dbReference type="EMBL" id="SWJQ01000394">
    <property type="protein sequence ID" value="TRZ14965.1"/>
    <property type="molecule type" value="Genomic_DNA"/>
</dbReference>
<evidence type="ECO:0000256" key="11">
    <source>
        <dbReference type="SAM" id="Coils"/>
    </source>
</evidence>
<dbReference type="AlphaFoldDB" id="A0A8K1GBV6"/>
<dbReference type="InterPro" id="IPR011989">
    <property type="entry name" value="ARM-like"/>
</dbReference>
<evidence type="ECO:0000256" key="10">
    <source>
        <dbReference type="ARBA" id="ARBA00037748"/>
    </source>
</evidence>
<comment type="caution">
    <text evidence="14">The sequence shown here is derived from an EMBL/GenBank/DDBJ whole genome shotgun (WGS) entry which is preliminary data.</text>
</comment>
<reference evidence="14" key="1">
    <citation type="submission" date="2019-04" db="EMBL/GenBank/DDBJ databases">
        <title>Genome assembly of Zosterops borbonicus 15179.</title>
        <authorList>
            <person name="Leroy T."/>
            <person name="Anselmetti Y."/>
            <person name="Tilak M.-K."/>
            <person name="Nabholz B."/>
        </authorList>
    </citation>
    <scope>NUCLEOTIDE SEQUENCE</scope>
    <source>
        <strain evidence="14">HGM_15179</strain>
        <tissue evidence="14">Muscle</tissue>
    </source>
</reference>
<keyword evidence="11" id="KW-0175">Coiled coil</keyword>
<dbReference type="Gene3D" id="1.25.10.10">
    <property type="entry name" value="Leucine-rich Repeat Variant"/>
    <property type="match status" value="1"/>
</dbReference>
<evidence type="ECO:0000256" key="1">
    <source>
        <dbReference type="ARBA" id="ARBA00004319"/>
    </source>
</evidence>
<dbReference type="GO" id="GO:0015031">
    <property type="term" value="P:protein transport"/>
    <property type="evidence" value="ECO:0007669"/>
    <property type="project" value="UniProtKB-KW"/>
</dbReference>
<keyword evidence="5" id="KW-0732">Signal</keyword>
<dbReference type="Proteomes" id="UP000796761">
    <property type="component" value="Unassembled WGS sequence"/>
</dbReference>
<evidence type="ECO:0000256" key="7">
    <source>
        <dbReference type="ARBA" id="ARBA00022927"/>
    </source>
</evidence>
<evidence type="ECO:0000256" key="9">
    <source>
        <dbReference type="ARBA" id="ARBA00023180"/>
    </source>
</evidence>
<evidence type="ECO:0000259" key="13">
    <source>
        <dbReference type="Pfam" id="PF08609"/>
    </source>
</evidence>
<feature type="coiled-coil region" evidence="11">
    <location>
        <begin position="218"/>
        <end position="274"/>
    </location>
</feature>
<feature type="compositionally biased region" description="Basic and acidic residues" evidence="12">
    <location>
        <begin position="133"/>
        <end position="144"/>
    </location>
</feature>